<evidence type="ECO:0000256" key="3">
    <source>
        <dbReference type="SAM" id="MobiDB-lite"/>
    </source>
</evidence>
<protein>
    <submittedName>
        <fullName evidence="5">Nitroreductase</fullName>
    </submittedName>
</protein>
<gene>
    <name evidence="5" type="ORF">GGR43_003053</name>
</gene>
<dbReference type="InterPro" id="IPR029479">
    <property type="entry name" value="Nitroreductase"/>
</dbReference>
<dbReference type="EMBL" id="JACIDT010000011">
    <property type="protein sequence ID" value="MBB3927324.1"/>
    <property type="molecule type" value="Genomic_DNA"/>
</dbReference>
<feature type="compositionally biased region" description="Basic and acidic residues" evidence="3">
    <location>
        <begin position="164"/>
        <end position="182"/>
    </location>
</feature>
<proteinExistence type="inferred from homology"/>
<dbReference type="PANTHER" id="PTHR43673">
    <property type="entry name" value="NAD(P)H NITROREDUCTASE YDGI-RELATED"/>
    <property type="match status" value="1"/>
</dbReference>
<organism evidence="5 6">
    <name type="scientific">Sphingobium jiangsuense</name>
    <dbReference type="NCBI Taxonomy" id="870476"/>
    <lineage>
        <taxon>Bacteria</taxon>
        <taxon>Pseudomonadati</taxon>
        <taxon>Pseudomonadota</taxon>
        <taxon>Alphaproteobacteria</taxon>
        <taxon>Sphingomonadales</taxon>
        <taxon>Sphingomonadaceae</taxon>
        <taxon>Sphingobium</taxon>
    </lineage>
</organism>
<comment type="caution">
    <text evidence="5">The sequence shown here is derived from an EMBL/GenBank/DDBJ whole genome shotgun (WGS) entry which is preliminary data.</text>
</comment>
<dbReference type="InterPro" id="IPR000415">
    <property type="entry name" value="Nitroreductase-like"/>
</dbReference>
<keyword evidence="2" id="KW-0560">Oxidoreductase</keyword>
<evidence type="ECO:0000259" key="4">
    <source>
        <dbReference type="Pfam" id="PF00881"/>
    </source>
</evidence>
<dbReference type="CDD" id="cd02138">
    <property type="entry name" value="TdsD-like"/>
    <property type="match status" value="1"/>
</dbReference>
<keyword evidence="6" id="KW-1185">Reference proteome</keyword>
<dbReference type="GO" id="GO:0016491">
    <property type="term" value="F:oxidoreductase activity"/>
    <property type="evidence" value="ECO:0007669"/>
    <property type="project" value="UniProtKB-KW"/>
</dbReference>
<dbReference type="RefSeq" id="WP_188072826.1">
    <property type="nucleotide sequence ID" value="NZ_BSPS01000015.1"/>
</dbReference>
<evidence type="ECO:0000313" key="6">
    <source>
        <dbReference type="Proteomes" id="UP000571950"/>
    </source>
</evidence>
<evidence type="ECO:0000256" key="2">
    <source>
        <dbReference type="ARBA" id="ARBA00023002"/>
    </source>
</evidence>
<dbReference type="Gene3D" id="3.40.109.10">
    <property type="entry name" value="NADH Oxidase"/>
    <property type="match status" value="1"/>
</dbReference>
<feature type="domain" description="Nitroreductase" evidence="4">
    <location>
        <begin position="71"/>
        <end position="159"/>
    </location>
</feature>
<comment type="similarity">
    <text evidence="1">Belongs to the nitroreductase family.</text>
</comment>
<name>A0A7W6BT12_9SPHN</name>
<evidence type="ECO:0000256" key="1">
    <source>
        <dbReference type="ARBA" id="ARBA00007118"/>
    </source>
</evidence>
<dbReference type="Proteomes" id="UP000571950">
    <property type="component" value="Unassembled WGS sequence"/>
</dbReference>
<dbReference type="PANTHER" id="PTHR43673:SF10">
    <property type="entry name" value="NADH DEHYDROGENASE_NAD(P)H NITROREDUCTASE XCC3605-RELATED"/>
    <property type="match status" value="1"/>
</dbReference>
<dbReference type="AlphaFoldDB" id="A0A7W6BT12"/>
<reference evidence="5 6" key="1">
    <citation type="submission" date="2020-08" db="EMBL/GenBank/DDBJ databases">
        <title>Genomic Encyclopedia of Type Strains, Phase IV (KMG-IV): sequencing the most valuable type-strain genomes for metagenomic binning, comparative biology and taxonomic classification.</title>
        <authorList>
            <person name="Goeker M."/>
        </authorList>
    </citation>
    <scope>NUCLEOTIDE SEQUENCE [LARGE SCALE GENOMIC DNA]</scope>
    <source>
        <strain evidence="5 6">DSM 26189</strain>
    </source>
</reference>
<feature type="region of interest" description="Disordered" evidence="3">
    <location>
        <begin position="164"/>
        <end position="183"/>
    </location>
</feature>
<dbReference type="Pfam" id="PF00881">
    <property type="entry name" value="Nitroreductase"/>
    <property type="match status" value="2"/>
</dbReference>
<sequence>MTERVADHEILPIFIERWSPRAFDPRPIERELLLSVFEAARWAPSSLNIQPWRFAYALRQDDCWDDYVSALMPGNQLWAKNASALIFVLSDTMMEYRGELRPSHSHSFDAGAAWMALALQAASRGLITHGMAGVDFDRARAIVKAPEHFRMEAAVALGYPGRKSDLPEELRQRETPSSRRPIEQSIFHGVMTEG</sequence>
<accession>A0A7W6BT12</accession>
<evidence type="ECO:0000313" key="5">
    <source>
        <dbReference type="EMBL" id="MBB3927324.1"/>
    </source>
</evidence>
<dbReference type="SUPFAM" id="SSF55469">
    <property type="entry name" value="FMN-dependent nitroreductase-like"/>
    <property type="match status" value="1"/>
</dbReference>
<feature type="domain" description="Nitroreductase" evidence="4">
    <location>
        <begin position="16"/>
        <end position="57"/>
    </location>
</feature>